<dbReference type="InterPro" id="IPR001261">
    <property type="entry name" value="ArgE/DapE_CS"/>
</dbReference>
<keyword evidence="3" id="KW-0378">Hydrolase</keyword>
<dbReference type="Gene3D" id="3.40.630.10">
    <property type="entry name" value="Zn peptidases"/>
    <property type="match status" value="1"/>
</dbReference>
<keyword evidence="2" id="KW-0479">Metal-binding</keyword>
<gene>
    <name evidence="6" type="ORF">ACFSCZ_19010</name>
</gene>
<comment type="cofactor">
    <cofactor evidence="1">
        <name>Zn(2+)</name>
        <dbReference type="ChEBI" id="CHEBI:29105"/>
    </cofactor>
</comment>
<evidence type="ECO:0000313" key="7">
    <source>
        <dbReference type="Proteomes" id="UP001597301"/>
    </source>
</evidence>
<name>A0ABW4KMN9_9BACI</name>
<dbReference type="Gene3D" id="3.30.70.360">
    <property type="match status" value="1"/>
</dbReference>
<evidence type="ECO:0000256" key="4">
    <source>
        <dbReference type="ARBA" id="ARBA00022833"/>
    </source>
</evidence>
<dbReference type="PROSITE" id="PS00758">
    <property type="entry name" value="ARGE_DAPE_CPG2_1"/>
    <property type="match status" value="1"/>
</dbReference>
<evidence type="ECO:0000256" key="3">
    <source>
        <dbReference type="ARBA" id="ARBA00022801"/>
    </source>
</evidence>
<evidence type="ECO:0000259" key="5">
    <source>
        <dbReference type="Pfam" id="PF07687"/>
    </source>
</evidence>
<dbReference type="CDD" id="cd03885">
    <property type="entry name" value="M20_CPDG2"/>
    <property type="match status" value="1"/>
</dbReference>
<dbReference type="RefSeq" id="WP_380776532.1">
    <property type="nucleotide sequence ID" value="NZ_JBHUEO010000120.1"/>
</dbReference>
<keyword evidence="4" id="KW-0862">Zinc</keyword>
<proteinExistence type="predicted"/>
<dbReference type="Pfam" id="PF07687">
    <property type="entry name" value="M20_dimer"/>
    <property type="match status" value="1"/>
</dbReference>
<protein>
    <submittedName>
        <fullName evidence="6">M20 family metallopeptidase</fullName>
    </submittedName>
</protein>
<dbReference type="InterPro" id="IPR017150">
    <property type="entry name" value="Pept_M20_glutamate_carboxypep"/>
</dbReference>
<dbReference type="SUPFAM" id="SSF53187">
    <property type="entry name" value="Zn-dependent exopeptidases"/>
    <property type="match status" value="1"/>
</dbReference>
<dbReference type="Pfam" id="PF01546">
    <property type="entry name" value="Peptidase_M20"/>
    <property type="match status" value="1"/>
</dbReference>
<organism evidence="6 7">
    <name type="scientific">Siminovitchia sediminis</name>
    <dbReference type="NCBI Taxonomy" id="1274353"/>
    <lineage>
        <taxon>Bacteria</taxon>
        <taxon>Bacillati</taxon>
        <taxon>Bacillota</taxon>
        <taxon>Bacilli</taxon>
        <taxon>Bacillales</taxon>
        <taxon>Bacillaceae</taxon>
        <taxon>Siminovitchia</taxon>
    </lineage>
</organism>
<accession>A0ABW4KMN9</accession>
<keyword evidence="7" id="KW-1185">Reference proteome</keyword>
<evidence type="ECO:0000313" key="6">
    <source>
        <dbReference type="EMBL" id="MFD1708768.1"/>
    </source>
</evidence>
<dbReference type="PIRSF" id="PIRSF037238">
    <property type="entry name" value="Carboxypeptidase_G2"/>
    <property type="match status" value="1"/>
</dbReference>
<evidence type="ECO:0000256" key="1">
    <source>
        <dbReference type="ARBA" id="ARBA00001947"/>
    </source>
</evidence>
<sequence>MLVEQKSINGFIKERKHEIFHMLKQMVNTDSYSRDKEGVNRVASILKKGLDQFGIPYVSRDQNDFGDHVIAAIQGRRPGKILLMGHMDTVHLPGTVKTRPYTEKGNLAYGPGVSDMKAGLVSMLYAAAALKHADVDLPDIEILYTPDEEIGSLTSKAVIQERAKDAMAVFNLESARADGSVVTARKGSAHLQFEIEGKAAHSGLFIEEGISANDELAYKIVELRKLMDFDKGITINVGTVSGGINTNVVSPQASATLHVGFWSLEDYREAEERIKKIIETSYIEGTKAKLSGGVSFLPMEKHEGVAAMFELVKKAGEELGIDVTEERTKGAADAGVPASLGIPTICGMGPVGGKWHSEDEYMEIDSLIPRIQLLANSIVLAADRFSKTR</sequence>
<evidence type="ECO:0000256" key="2">
    <source>
        <dbReference type="ARBA" id="ARBA00022723"/>
    </source>
</evidence>
<comment type="caution">
    <text evidence="6">The sequence shown here is derived from an EMBL/GenBank/DDBJ whole genome shotgun (WGS) entry which is preliminary data.</text>
</comment>
<reference evidence="7" key="1">
    <citation type="journal article" date="2019" name="Int. J. Syst. Evol. Microbiol.">
        <title>The Global Catalogue of Microorganisms (GCM) 10K type strain sequencing project: providing services to taxonomists for standard genome sequencing and annotation.</title>
        <authorList>
            <consortium name="The Broad Institute Genomics Platform"/>
            <consortium name="The Broad Institute Genome Sequencing Center for Infectious Disease"/>
            <person name="Wu L."/>
            <person name="Ma J."/>
        </authorList>
    </citation>
    <scope>NUCLEOTIDE SEQUENCE [LARGE SCALE GENOMIC DNA]</scope>
    <source>
        <strain evidence="7">CGMCC 1.12295</strain>
    </source>
</reference>
<dbReference type="PANTHER" id="PTHR43808">
    <property type="entry name" value="ACETYLORNITHINE DEACETYLASE"/>
    <property type="match status" value="1"/>
</dbReference>
<feature type="domain" description="Peptidase M20 dimerisation" evidence="5">
    <location>
        <begin position="183"/>
        <end position="285"/>
    </location>
</feature>
<dbReference type="Proteomes" id="UP001597301">
    <property type="component" value="Unassembled WGS sequence"/>
</dbReference>
<dbReference type="InterPro" id="IPR011650">
    <property type="entry name" value="Peptidase_M20_dimer"/>
</dbReference>
<dbReference type="SUPFAM" id="SSF55031">
    <property type="entry name" value="Bacterial exopeptidase dimerisation domain"/>
    <property type="match status" value="1"/>
</dbReference>
<dbReference type="InterPro" id="IPR050072">
    <property type="entry name" value="Peptidase_M20A"/>
</dbReference>
<dbReference type="PANTHER" id="PTHR43808:SF9">
    <property type="entry name" value="BLL0789 PROTEIN"/>
    <property type="match status" value="1"/>
</dbReference>
<dbReference type="EMBL" id="JBHUEO010000120">
    <property type="protein sequence ID" value="MFD1708768.1"/>
    <property type="molecule type" value="Genomic_DNA"/>
</dbReference>
<dbReference type="InterPro" id="IPR036264">
    <property type="entry name" value="Bact_exopeptidase_dim_dom"/>
</dbReference>
<dbReference type="InterPro" id="IPR002933">
    <property type="entry name" value="Peptidase_M20"/>
</dbReference>